<sequence length="123" mass="14110">MPTLQEHLKIEIVNNRRFQALQAFGKTYHPQCFRCFSCNKCLDGIPFAVDDQQRIYCTKDYGELFAPKCVQCQKPIYQADGCRCKLTEVGDSACYPLNGHILCQNCHRIWKRTGGTESIITDL</sequence>
<dbReference type="PANTHER" id="PTHR24219">
    <property type="entry name" value="LIM DOMAIN-CONTAINING PROTEIN JUB"/>
    <property type="match status" value="1"/>
</dbReference>
<evidence type="ECO:0000256" key="4">
    <source>
        <dbReference type="PROSITE-ProRule" id="PRU00125"/>
    </source>
</evidence>
<dbReference type="AlphaFoldDB" id="A0A0N5ANU4"/>
<dbReference type="InterPro" id="IPR001781">
    <property type="entry name" value="Znf_LIM"/>
</dbReference>
<dbReference type="SUPFAM" id="SSF57716">
    <property type="entry name" value="Glucocorticoid receptor-like (DNA-binding domain)"/>
    <property type="match status" value="1"/>
</dbReference>
<feature type="domain" description="LIM zinc-binding" evidence="5">
    <location>
        <begin position="3"/>
        <end position="67"/>
    </location>
</feature>
<accession>A0A0N5ANU4</accession>
<evidence type="ECO:0000256" key="2">
    <source>
        <dbReference type="ARBA" id="ARBA00022833"/>
    </source>
</evidence>
<evidence type="ECO:0000259" key="5">
    <source>
        <dbReference type="PROSITE" id="PS50023"/>
    </source>
</evidence>
<reference evidence="7" key="1">
    <citation type="submission" date="2017-02" db="UniProtKB">
        <authorList>
            <consortium name="WormBaseParasite"/>
        </authorList>
    </citation>
    <scope>IDENTIFICATION</scope>
</reference>
<evidence type="ECO:0000313" key="7">
    <source>
        <dbReference type="WBParaSite" id="SMUV_0000629401-mRNA-1"/>
    </source>
</evidence>
<keyword evidence="6" id="KW-1185">Reference proteome</keyword>
<dbReference type="PROSITE" id="PS50023">
    <property type="entry name" value="LIM_DOMAIN_2"/>
    <property type="match status" value="1"/>
</dbReference>
<name>A0A0N5ANU4_9BILA</name>
<organism evidence="6 7">
    <name type="scientific">Syphacia muris</name>
    <dbReference type="NCBI Taxonomy" id="451379"/>
    <lineage>
        <taxon>Eukaryota</taxon>
        <taxon>Metazoa</taxon>
        <taxon>Ecdysozoa</taxon>
        <taxon>Nematoda</taxon>
        <taxon>Chromadorea</taxon>
        <taxon>Rhabditida</taxon>
        <taxon>Spirurina</taxon>
        <taxon>Oxyuridomorpha</taxon>
        <taxon>Oxyuroidea</taxon>
        <taxon>Oxyuridae</taxon>
        <taxon>Syphacia</taxon>
    </lineage>
</organism>
<dbReference type="Pfam" id="PF00412">
    <property type="entry name" value="LIM"/>
    <property type="match status" value="1"/>
</dbReference>
<evidence type="ECO:0000256" key="3">
    <source>
        <dbReference type="ARBA" id="ARBA00023038"/>
    </source>
</evidence>
<protein>
    <submittedName>
        <fullName evidence="7">LIM zinc-binding domain-containing protein</fullName>
    </submittedName>
</protein>
<keyword evidence="2 4" id="KW-0862">Zinc</keyword>
<dbReference type="GO" id="GO:0001666">
    <property type="term" value="P:response to hypoxia"/>
    <property type="evidence" value="ECO:0007669"/>
    <property type="project" value="TreeGrafter"/>
</dbReference>
<dbReference type="PANTHER" id="PTHR24219:SF4">
    <property type="entry name" value="LIM DOMAIN-CONTAINING PROTEIN JUB"/>
    <property type="match status" value="1"/>
</dbReference>
<dbReference type="WBParaSite" id="SMUV_0000629401-mRNA-1">
    <property type="protein sequence ID" value="SMUV_0000629401-mRNA-1"/>
    <property type="gene ID" value="SMUV_0000629401"/>
</dbReference>
<dbReference type="STRING" id="451379.A0A0N5ANU4"/>
<dbReference type="GO" id="GO:0005634">
    <property type="term" value="C:nucleus"/>
    <property type="evidence" value="ECO:0007669"/>
    <property type="project" value="TreeGrafter"/>
</dbReference>
<dbReference type="GO" id="GO:0007010">
    <property type="term" value="P:cytoskeleton organization"/>
    <property type="evidence" value="ECO:0007669"/>
    <property type="project" value="TreeGrafter"/>
</dbReference>
<dbReference type="GO" id="GO:0046872">
    <property type="term" value="F:metal ion binding"/>
    <property type="evidence" value="ECO:0007669"/>
    <property type="project" value="UniProtKB-KW"/>
</dbReference>
<dbReference type="SMART" id="SM00132">
    <property type="entry name" value="LIM"/>
    <property type="match status" value="1"/>
</dbReference>
<dbReference type="GO" id="GO:0005912">
    <property type="term" value="C:adherens junction"/>
    <property type="evidence" value="ECO:0007669"/>
    <property type="project" value="TreeGrafter"/>
</dbReference>
<dbReference type="Gene3D" id="2.10.110.10">
    <property type="entry name" value="Cysteine Rich Protein"/>
    <property type="match status" value="1"/>
</dbReference>
<evidence type="ECO:0000313" key="6">
    <source>
        <dbReference type="Proteomes" id="UP000046393"/>
    </source>
</evidence>
<evidence type="ECO:0000256" key="1">
    <source>
        <dbReference type="ARBA" id="ARBA00022723"/>
    </source>
</evidence>
<dbReference type="Proteomes" id="UP000046393">
    <property type="component" value="Unplaced"/>
</dbReference>
<proteinExistence type="predicted"/>
<dbReference type="GO" id="GO:0035331">
    <property type="term" value="P:negative regulation of hippo signaling"/>
    <property type="evidence" value="ECO:0007669"/>
    <property type="project" value="TreeGrafter"/>
</dbReference>
<dbReference type="GO" id="GO:0005667">
    <property type="term" value="C:transcription regulator complex"/>
    <property type="evidence" value="ECO:0007669"/>
    <property type="project" value="TreeGrafter"/>
</dbReference>
<dbReference type="GO" id="GO:0003714">
    <property type="term" value="F:transcription corepressor activity"/>
    <property type="evidence" value="ECO:0007669"/>
    <property type="project" value="TreeGrafter"/>
</dbReference>
<dbReference type="InterPro" id="IPR047172">
    <property type="entry name" value="Ajuba-like"/>
</dbReference>
<keyword evidence="3 4" id="KW-0440">LIM domain</keyword>
<dbReference type="GO" id="GO:0000932">
    <property type="term" value="C:P-body"/>
    <property type="evidence" value="ECO:0007669"/>
    <property type="project" value="TreeGrafter"/>
</dbReference>
<keyword evidence="1 4" id="KW-0479">Metal-binding</keyword>